<dbReference type="Pfam" id="PF00005">
    <property type="entry name" value="ABC_tran"/>
    <property type="match status" value="1"/>
</dbReference>
<dbReference type="InterPro" id="IPR003593">
    <property type="entry name" value="AAA+_ATPase"/>
</dbReference>
<keyword evidence="3" id="KW-0547">Nucleotide-binding</keyword>
<dbReference type="RefSeq" id="WP_094832166.1">
    <property type="nucleotide sequence ID" value="NZ_NEVR01000003.1"/>
</dbReference>
<name>A0ABX4EYK2_9BORD</name>
<organism evidence="6 7">
    <name type="scientific">Bordetella genomosp. 1</name>
    <dbReference type="NCBI Taxonomy" id="1395607"/>
    <lineage>
        <taxon>Bacteria</taxon>
        <taxon>Pseudomonadati</taxon>
        <taxon>Pseudomonadota</taxon>
        <taxon>Betaproteobacteria</taxon>
        <taxon>Burkholderiales</taxon>
        <taxon>Alcaligenaceae</taxon>
        <taxon>Bordetella</taxon>
    </lineage>
</organism>
<keyword evidence="4 6" id="KW-0067">ATP-binding</keyword>
<proteinExistence type="predicted"/>
<dbReference type="InterPro" id="IPR027417">
    <property type="entry name" value="P-loop_NTPase"/>
</dbReference>
<evidence type="ECO:0000313" key="7">
    <source>
        <dbReference type="Proteomes" id="UP000216354"/>
    </source>
</evidence>
<dbReference type="Pfam" id="PF12399">
    <property type="entry name" value="BCA_ABC_TP_C"/>
    <property type="match status" value="1"/>
</dbReference>
<reference evidence="6 7" key="1">
    <citation type="submission" date="2017-05" db="EMBL/GenBank/DDBJ databases">
        <title>Complete and WGS of Bordetella genogroups.</title>
        <authorList>
            <person name="Spilker T."/>
            <person name="Lipuma J."/>
        </authorList>
    </citation>
    <scope>NUCLEOTIDE SEQUENCE [LARGE SCALE GENOMIC DNA]</scope>
    <source>
        <strain evidence="6 7">AU9795</strain>
    </source>
</reference>
<keyword evidence="2" id="KW-0472">Membrane</keyword>
<dbReference type="InterPro" id="IPR051120">
    <property type="entry name" value="ABC_AA/LPS_Transport"/>
</dbReference>
<dbReference type="PROSITE" id="PS50893">
    <property type="entry name" value="ABC_TRANSPORTER_2"/>
    <property type="match status" value="1"/>
</dbReference>
<dbReference type="EMBL" id="NEVR01000003">
    <property type="protein sequence ID" value="OZI64158.1"/>
    <property type="molecule type" value="Genomic_DNA"/>
</dbReference>
<accession>A0ABX4EYK2</accession>
<evidence type="ECO:0000256" key="4">
    <source>
        <dbReference type="ARBA" id="ARBA00022840"/>
    </source>
</evidence>
<feature type="domain" description="ABC transporter" evidence="5">
    <location>
        <begin position="4"/>
        <end position="245"/>
    </location>
</feature>
<evidence type="ECO:0000259" key="5">
    <source>
        <dbReference type="PROSITE" id="PS50893"/>
    </source>
</evidence>
<sequence length="256" mass="27363">MSLLQVRHLSKAFGGVAAVDDVSFDVAPGELLALIGPNGAGKSTTFNMVNGQLAASAGSVRLDGHELLGRKPRAIWRLGVGRTFQIAATFASLTVLENVQMALLSHHGRTYALLRRAAGQYRDAAMALLEQVGMQAQAARPCSELAYGDIKRVELAMALANAPRLLLMDEPTAGMAPAERHALMALIKRLVAERGMAVLFTEHSMDVVFAYADRIIVLARGRLIAEGDAQQVRNDPQVQAVYFGTGKTFETPAGPA</sequence>
<dbReference type="SUPFAM" id="SSF52540">
    <property type="entry name" value="P-loop containing nucleoside triphosphate hydrolases"/>
    <property type="match status" value="1"/>
</dbReference>
<dbReference type="SMART" id="SM00382">
    <property type="entry name" value="AAA"/>
    <property type="match status" value="1"/>
</dbReference>
<dbReference type="CDD" id="cd03219">
    <property type="entry name" value="ABC_Mj1267_LivG_branched"/>
    <property type="match status" value="1"/>
</dbReference>
<evidence type="ECO:0000313" key="6">
    <source>
        <dbReference type="EMBL" id="OZI64158.1"/>
    </source>
</evidence>
<dbReference type="PANTHER" id="PTHR45772">
    <property type="entry name" value="CONSERVED COMPONENT OF ABC TRANSPORTER FOR NATURAL AMINO ACIDS-RELATED"/>
    <property type="match status" value="1"/>
</dbReference>
<evidence type="ECO:0000256" key="1">
    <source>
        <dbReference type="ARBA" id="ARBA00022448"/>
    </source>
</evidence>
<evidence type="ECO:0000256" key="2">
    <source>
        <dbReference type="ARBA" id="ARBA00022475"/>
    </source>
</evidence>
<evidence type="ECO:0000256" key="3">
    <source>
        <dbReference type="ARBA" id="ARBA00022741"/>
    </source>
</evidence>
<gene>
    <name evidence="6" type="ORF">CAL27_16435</name>
</gene>
<dbReference type="GO" id="GO:0005524">
    <property type="term" value="F:ATP binding"/>
    <property type="evidence" value="ECO:0007669"/>
    <property type="project" value="UniProtKB-KW"/>
</dbReference>
<keyword evidence="2" id="KW-1003">Cell membrane</keyword>
<dbReference type="InterPro" id="IPR017871">
    <property type="entry name" value="ABC_transporter-like_CS"/>
</dbReference>
<keyword evidence="7" id="KW-1185">Reference proteome</keyword>
<comment type="caution">
    <text evidence="6">The sequence shown here is derived from an EMBL/GenBank/DDBJ whole genome shotgun (WGS) entry which is preliminary data.</text>
</comment>
<keyword evidence="1" id="KW-0813">Transport</keyword>
<dbReference type="Proteomes" id="UP000216354">
    <property type="component" value="Unassembled WGS sequence"/>
</dbReference>
<dbReference type="InterPro" id="IPR003439">
    <property type="entry name" value="ABC_transporter-like_ATP-bd"/>
</dbReference>
<dbReference type="PROSITE" id="PS00211">
    <property type="entry name" value="ABC_TRANSPORTER_1"/>
    <property type="match status" value="1"/>
</dbReference>
<dbReference type="InterPro" id="IPR032823">
    <property type="entry name" value="BCA_ABC_TP_C"/>
</dbReference>
<dbReference type="Gene3D" id="3.40.50.300">
    <property type="entry name" value="P-loop containing nucleotide triphosphate hydrolases"/>
    <property type="match status" value="1"/>
</dbReference>
<dbReference type="PANTHER" id="PTHR45772:SF7">
    <property type="entry name" value="AMINO ACID ABC TRANSPORTER ATP-BINDING PROTEIN"/>
    <property type="match status" value="1"/>
</dbReference>
<protein>
    <submittedName>
        <fullName evidence="6">ABC transporter ATP-binding protein</fullName>
    </submittedName>
</protein>